<protein>
    <recommendedName>
        <fullName evidence="1">guanylate cyclase</fullName>
        <ecNumber evidence="1">4.6.1.2</ecNumber>
    </recommendedName>
</protein>
<dbReference type="InterPro" id="IPR042463">
    <property type="entry name" value="HNOB_dom_associated_sf"/>
</dbReference>
<dbReference type="CDD" id="cd07302">
    <property type="entry name" value="CHD"/>
    <property type="match status" value="1"/>
</dbReference>
<dbReference type="PANTHER" id="PTHR45655:SF6">
    <property type="entry name" value="HEAD-SPECIFIC GUANYLATE CYCLASE"/>
    <property type="match status" value="1"/>
</dbReference>
<dbReference type="RefSeq" id="XP_073994014.1">
    <property type="nucleotide sequence ID" value="XM_074137913.1"/>
</dbReference>
<keyword evidence="9" id="KW-1185">Reference proteome</keyword>
<dbReference type="Pfam" id="PF07701">
    <property type="entry name" value="HNOBA"/>
    <property type="match status" value="1"/>
</dbReference>
<evidence type="ECO:0000256" key="3">
    <source>
        <dbReference type="ARBA" id="ARBA00023239"/>
    </source>
</evidence>
<evidence type="ECO:0000259" key="7">
    <source>
        <dbReference type="PROSITE" id="PS50125"/>
    </source>
</evidence>
<dbReference type="SMART" id="SM00044">
    <property type="entry name" value="CYCc"/>
    <property type="match status" value="1"/>
</dbReference>
<evidence type="ECO:0000256" key="6">
    <source>
        <dbReference type="SAM" id="Coils"/>
    </source>
</evidence>
<dbReference type="EC" id="4.6.1.2" evidence="1"/>
<dbReference type="Gene3D" id="6.10.250.780">
    <property type="match status" value="1"/>
</dbReference>
<dbReference type="InterPro" id="IPR018297">
    <property type="entry name" value="A/G_cyclase_CS"/>
</dbReference>
<proteinExistence type="inferred from homology"/>
<name>A0ABL0DRP0_RHOPR</name>
<dbReference type="EMBL" id="ACPB03002869">
    <property type="status" value="NOT_ANNOTATED_CDS"/>
    <property type="molecule type" value="Genomic_DNA"/>
</dbReference>
<evidence type="ECO:0000313" key="8">
    <source>
        <dbReference type="EnsemblMetazoa" id="RPRC005428.P141"/>
    </source>
</evidence>
<dbReference type="InterPro" id="IPR001054">
    <property type="entry name" value="A/G_cyclase"/>
</dbReference>
<keyword evidence="6" id="KW-0175">Coiled coil</keyword>
<dbReference type="Gene3D" id="3.30.450.260">
    <property type="entry name" value="Haem NO binding associated domain"/>
    <property type="match status" value="1"/>
</dbReference>
<keyword evidence="4" id="KW-0141">cGMP biosynthesis</keyword>
<evidence type="ECO:0000256" key="4">
    <source>
        <dbReference type="ARBA" id="ARBA00023293"/>
    </source>
</evidence>
<feature type="coiled-coil region" evidence="6">
    <location>
        <begin position="402"/>
        <end position="429"/>
    </location>
</feature>
<organism evidence="8 9">
    <name type="scientific">Rhodnius prolixus</name>
    <name type="common">Triatomid bug</name>
    <dbReference type="NCBI Taxonomy" id="13249"/>
    <lineage>
        <taxon>Eukaryota</taxon>
        <taxon>Metazoa</taxon>
        <taxon>Ecdysozoa</taxon>
        <taxon>Arthropoda</taxon>
        <taxon>Hexapoda</taxon>
        <taxon>Insecta</taxon>
        <taxon>Pterygota</taxon>
        <taxon>Neoptera</taxon>
        <taxon>Paraneoptera</taxon>
        <taxon>Hemiptera</taxon>
        <taxon>Heteroptera</taxon>
        <taxon>Panheteroptera</taxon>
        <taxon>Cimicomorpha</taxon>
        <taxon>Reduviidae</taxon>
        <taxon>Triatominae</taxon>
        <taxon>Rhodnius</taxon>
    </lineage>
</organism>
<dbReference type="PROSITE" id="PS00452">
    <property type="entry name" value="GUANYLATE_CYCLASE_1"/>
    <property type="match status" value="1"/>
</dbReference>
<sequence length="667" mass="74177">MCACPFSINAIPNQSSSNVTQGSGEVVAEEETSEAWQLTLNDLNKAMSLITNPVNTDIQQALQLVLQREHGYQDILASIPSDVICPNYNYIEDIYEIVNEAVGSGIILVQKIGEAIVEKCIVGQELKALRALGPDFPSFLATLDGVLQTLKPDHQPELHTTLYSSTHNGDTEILVEIYESSEAKMHLFSGAFMAIGKHVYKTQIDIDITQEQDKFKLLIKTQKVFDVEEVDDDNVDIITKCNITTNLSTLPTDLPIGINTFCTAFPWHFIVDNQLDFVQLGTGFASIIGNKLDEIGTKFYKYLELVRPHGLDITFDGIIKRAQSPFVLKISLPSPYEVTQAQGLELKGQMVHCQESSCLLYIGSPSLDGLDSLNARGLFISDIPLHDATRDVILVGEQARAQDGLRRRMDKLKNSIEEASLAVNKEREKNISLLHLIFPPDIAKRLWLGEQIDAKTHDNVTMLFSDIVGFTSICSTATPFMVINMLQNLYTQFDIFCGKLDVYKVETIGDAYCVAAGLHRVSNYHALQIAWMALHMMDTCTSHVTHDGKPIMMRIGIHTGTVLAGVVGVKMPRYCLFGHNVTIANKFESGSEPLRINISPTTFKWLQEHEGFLLEPRPRERLPKELPPSVSGTCYFLNGYINENVSQDAALGDHIKFAVEQIGLNTI</sequence>
<evidence type="ECO:0000256" key="1">
    <source>
        <dbReference type="ARBA" id="ARBA00012202"/>
    </source>
</evidence>
<dbReference type="PROSITE" id="PS50125">
    <property type="entry name" value="GUANYLATE_CYCLASE_2"/>
    <property type="match status" value="1"/>
</dbReference>
<dbReference type="Proteomes" id="UP000015103">
    <property type="component" value="Unassembled WGS sequence"/>
</dbReference>
<evidence type="ECO:0000256" key="5">
    <source>
        <dbReference type="RuleBase" id="RU000405"/>
    </source>
</evidence>
<dbReference type="Pfam" id="PF00211">
    <property type="entry name" value="Guanylate_cyc"/>
    <property type="match status" value="1"/>
</dbReference>
<comment type="similarity">
    <text evidence="5">Belongs to the adenylyl cyclase class-4/guanylyl cyclase family.</text>
</comment>
<evidence type="ECO:0000313" key="9">
    <source>
        <dbReference type="Proteomes" id="UP000015103"/>
    </source>
</evidence>
<evidence type="ECO:0000256" key="2">
    <source>
        <dbReference type="ARBA" id="ARBA00022741"/>
    </source>
</evidence>
<reference evidence="8" key="1">
    <citation type="submission" date="2025-05" db="UniProtKB">
        <authorList>
            <consortium name="EnsemblMetazoa"/>
        </authorList>
    </citation>
    <scope>IDENTIFICATION</scope>
</reference>
<feature type="domain" description="Guanylate cyclase" evidence="7">
    <location>
        <begin position="461"/>
        <end position="588"/>
    </location>
</feature>
<keyword evidence="3 5" id="KW-0456">Lyase</keyword>
<dbReference type="Gene3D" id="3.30.70.1230">
    <property type="entry name" value="Nucleotide cyclase"/>
    <property type="match status" value="1"/>
</dbReference>
<keyword evidence="2" id="KW-0547">Nucleotide-binding</keyword>
<dbReference type="PANTHER" id="PTHR45655">
    <property type="entry name" value="GUANYLATE CYCLASE SOLUBLE SUBUNIT BETA-2"/>
    <property type="match status" value="1"/>
</dbReference>
<accession>A0ABL0DRP0</accession>
<dbReference type="InterPro" id="IPR029787">
    <property type="entry name" value="Nucleotide_cyclase"/>
</dbReference>
<dbReference type="GeneID" id="141459172"/>
<dbReference type="SUPFAM" id="SSF55073">
    <property type="entry name" value="Nucleotide cyclase"/>
    <property type="match status" value="1"/>
</dbReference>
<dbReference type="InterPro" id="IPR011645">
    <property type="entry name" value="HNOB_dom_associated"/>
</dbReference>
<dbReference type="InterPro" id="IPR038158">
    <property type="entry name" value="H-NOX_domain_sf"/>
</dbReference>
<dbReference type="Gene3D" id="3.90.1520.10">
    <property type="entry name" value="H-NOX domain"/>
    <property type="match status" value="1"/>
</dbReference>
<dbReference type="EnsemblMetazoa" id="RPRC005428.R141">
    <property type="protein sequence ID" value="RPRC005428.P141"/>
    <property type="gene ID" value="RPRC005428"/>
</dbReference>